<dbReference type="GO" id="GO:0006813">
    <property type="term" value="P:potassium ion transport"/>
    <property type="evidence" value="ECO:0007669"/>
    <property type="project" value="UniProtKB-KW"/>
</dbReference>
<dbReference type="AlphaFoldDB" id="A0A919E8F2"/>
<dbReference type="InterPro" id="IPR038770">
    <property type="entry name" value="Na+/solute_symporter_sf"/>
</dbReference>
<keyword evidence="9" id="KW-0406">Ion transport</keyword>
<dbReference type="GO" id="GO:0008324">
    <property type="term" value="F:monoatomic cation transmembrane transporter activity"/>
    <property type="evidence" value="ECO:0007669"/>
    <property type="project" value="InterPro"/>
</dbReference>
<gene>
    <name evidence="13" type="ORF">GCM10017044_19690</name>
</gene>
<evidence type="ECO:0000256" key="1">
    <source>
        <dbReference type="ARBA" id="ARBA00004127"/>
    </source>
</evidence>
<dbReference type="GO" id="GO:0015297">
    <property type="term" value="F:antiporter activity"/>
    <property type="evidence" value="ECO:0007669"/>
    <property type="project" value="UniProtKB-KW"/>
</dbReference>
<dbReference type="InterPro" id="IPR036291">
    <property type="entry name" value="NAD(P)-bd_dom_sf"/>
</dbReference>
<feature type="transmembrane region" description="Helical" evidence="11">
    <location>
        <begin position="360"/>
        <end position="379"/>
    </location>
</feature>
<keyword evidence="10 11" id="KW-0472">Membrane</keyword>
<dbReference type="Gene3D" id="3.40.50.720">
    <property type="entry name" value="NAD(P)-binding Rossmann-like Domain"/>
    <property type="match status" value="1"/>
</dbReference>
<organism evidence="13 14">
    <name type="scientific">Kordiimonas sediminis</name>
    <dbReference type="NCBI Taxonomy" id="1735581"/>
    <lineage>
        <taxon>Bacteria</taxon>
        <taxon>Pseudomonadati</taxon>
        <taxon>Pseudomonadota</taxon>
        <taxon>Alphaproteobacteria</taxon>
        <taxon>Kordiimonadales</taxon>
        <taxon>Kordiimonadaceae</taxon>
        <taxon>Kordiimonas</taxon>
    </lineage>
</organism>
<evidence type="ECO:0000256" key="2">
    <source>
        <dbReference type="ARBA" id="ARBA00005551"/>
    </source>
</evidence>
<dbReference type="RefSeq" id="WP_191252458.1">
    <property type="nucleotide sequence ID" value="NZ_BNCI01000002.1"/>
</dbReference>
<sequence length="567" mass="60121">MHFSEMLIDVLVFLAASIAVVMVFKRVKTSAILGYLAAGVIVGPAGLALVKESDSLHILAEFGVVFLLFMIGLEFSVSRLKSLLKYVVGLGGLQVVLTAAIICAVAMAFAIGSSPAVIIGGGLALSSTAFVLQLLSERGERDTPHGKIALAILLFQDLAIVPLLILLSVLAADTQTSFLASLGIAVGEAALSLGIVYVLGRVMLRPIYRSIALTGETDLFVGATLLLIIGIGLFLSLFGVSMALGGFLAGLLLAETEFRHQIEADIKPFKGILLGLFFMTVGMAIDLKLLVDNIGLIVGIVVALLVGKTLLIALLGRMFGLEGGTALRVGMLLSQGGEFGFVLFISAGSLGVIPEEHVQLLLTCIALSMGTTPFLATLGKKVESVLCNRKLGTGGFGDDIQEGSSGHAIIVGYGRVGQTVATLMHEMGLPIVAIDRDVKRVQSLQVDDNQIFYGDANQISVLMSMGIKNARCVVITIDEPHGANKIIQAIHQIVPDMKVFVRAKDVAHVRWLEKNISVKAVPEAIEGSLQLGTIVLKDFGIEDTVAVKIVNDHRENLYLNLDDYPDS</sequence>
<dbReference type="SUPFAM" id="SSF51735">
    <property type="entry name" value="NAD(P)-binding Rossmann-fold domains"/>
    <property type="match status" value="1"/>
</dbReference>
<dbReference type="PROSITE" id="PS51201">
    <property type="entry name" value="RCK_N"/>
    <property type="match status" value="1"/>
</dbReference>
<feature type="transmembrane region" description="Helical" evidence="11">
    <location>
        <begin position="269"/>
        <end position="287"/>
    </location>
</feature>
<dbReference type="EMBL" id="BNCI01000002">
    <property type="protein sequence ID" value="GHF24983.1"/>
    <property type="molecule type" value="Genomic_DNA"/>
</dbReference>
<evidence type="ECO:0000256" key="10">
    <source>
        <dbReference type="ARBA" id="ARBA00023136"/>
    </source>
</evidence>
<evidence type="ECO:0000256" key="7">
    <source>
        <dbReference type="ARBA" id="ARBA00022958"/>
    </source>
</evidence>
<dbReference type="Pfam" id="PF02254">
    <property type="entry name" value="TrkA_N"/>
    <property type="match status" value="1"/>
</dbReference>
<dbReference type="InterPro" id="IPR004771">
    <property type="entry name" value="K/H_exchanger"/>
</dbReference>
<dbReference type="GO" id="GO:0005886">
    <property type="term" value="C:plasma membrane"/>
    <property type="evidence" value="ECO:0007669"/>
    <property type="project" value="TreeGrafter"/>
</dbReference>
<dbReference type="GO" id="GO:1902600">
    <property type="term" value="P:proton transmembrane transport"/>
    <property type="evidence" value="ECO:0007669"/>
    <property type="project" value="InterPro"/>
</dbReference>
<evidence type="ECO:0000256" key="11">
    <source>
        <dbReference type="SAM" id="Phobius"/>
    </source>
</evidence>
<feature type="transmembrane region" description="Helical" evidence="11">
    <location>
        <begin position="219"/>
        <end position="249"/>
    </location>
</feature>
<keyword evidence="8 11" id="KW-1133">Transmembrane helix</keyword>
<evidence type="ECO:0000256" key="3">
    <source>
        <dbReference type="ARBA" id="ARBA00022448"/>
    </source>
</evidence>
<reference evidence="13" key="1">
    <citation type="journal article" date="2014" name="Int. J. Syst. Evol. Microbiol.">
        <title>Complete genome sequence of Corynebacterium casei LMG S-19264T (=DSM 44701T), isolated from a smear-ripened cheese.</title>
        <authorList>
            <consortium name="US DOE Joint Genome Institute (JGI-PGF)"/>
            <person name="Walter F."/>
            <person name="Albersmeier A."/>
            <person name="Kalinowski J."/>
            <person name="Ruckert C."/>
        </authorList>
    </citation>
    <scope>NUCLEOTIDE SEQUENCE</scope>
    <source>
        <strain evidence="13">KCTC 42590</strain>
    </source>
</reference>
<comment type="subcellular location">
    <subcellularLocation>
        <location evidence="1">Endomembrane system</location>
        <topology evidence="1">Multi-pass membrane protein</topology>
    </subcellularLocation>
</comment>
<feature type="transmembrane region" description="Helical" evidence="11">
    <location>
        <begin position="117"/>
        <end position="136"/>
    </location>
</feature>
<evidence type="ECO:0000256" key="5">
    <source>
        <dbReference type="ARBA" id="ARBA00022538"/>
    </source>
</evidence>
<dbReference type="FunFam" id="3.40.50.720:FF:000036">
    <property type="entry name" value="Glutathione-regulated potassium-efflux system protein KefB"/>
    <property type="match status" value="1"/>
</dbReference>
<feature type="transmembrane region" description="Helical" evidence="11">
    <location>
        <begin position="56"/>
        <end position="75"/>
    </location>
</feature>
<evidence type="ECO:0000256" key="6">
    <source>
        <dbReference type="ARBA" id="ARBA00022692"/>
    </source>
</evidence>
<protein>
    <submittedName>
        <fullName evidence="13">Potassium transporter TrkA</fullName>
    </submittedName>
</protein>
<name>A0A919E8F2_9PROT</name>
<comment type="similarity">
    <text evidence="2">Belongs to the monovalent cation:proton antiporter 2 (CPA2) transporter (TC 2.A.37) family.</text>
</comment>
<dbReference type="Gene3D" id="1.20.1530.20">
    <property type="match status" value="1"/>
</dbReference>
<feature type="domain" description="RCK N-terminal" evidence="12">
    <location>
        <begin position="405"/>
        <end position="522"/>
    </location>
</feature>
<evidence type="ECO:0000256" key="8">
    <source>
        <dbReference type="ARBA" id="ARBA00022989"/>
    </source>
</evidence>
<dbReference type="GO" id="GO:0012505">
    <property type="term" value="C:endomembrane system"/>
    <property type="evidence" value="ECO:0007669"/>
    <property type="project" value="UniProtKB-SubCell"/>
</dbReference>
<evidence type="ECO:0000313" key="13">
    <source>
        <dbReference type="EMBL" id="GHF24983.1"/>
    </source>
</evidence>
<comment type="caution">
    <text evidence="13">The sequence shown here is derived from an EMBL/GenBank/DDBJ whole genome shotgun (WGS) entry which is preliminary data.</text>
</comment>
<feature type="transmembrane region" description="Helical" evidence="11">
    <location>
        <begin position="178"/>
        <end position="199"/>
    </location>
</feature>
<evidence type="ECO:0000256" key="4">
    <source>
        <dbReference type="ARBA" id="ARBA00022449"/>
    </source>
</evidence>
<feature type="transmembrane region" description="Helical" evidence="11">
    <location>
        <begin position="294"/>
        <end position="316"/>
    </location>
</feature>
<dbReference type="Proteomes" id="UP000630923">
    <property type="component" value="Unassembled WGS sequence"/>
</dbReference>
<keyword evidence="6 11" id="KW-0812">Transmembrane</keyword>
<feature type="transmembrane region" description="Helical" evidence="11">
    <location>
        <begin position="6"/>
        <end position="24"/>
    </location>
</feature>
<feature type="transmembrane region" description="Helical" evidence="11">
    <location>
        <begin position="31"/>
        <end position="50"/>
    </location>
</feature>
<keyword evidence="14" id="KW-1185">Reference proteome</keyword>
<accession>A0A919E8F2</accession>
<feature type="transmembrane region" description="Helical" evidence="11">
    <location>
        <begin position="336"/>
        <end position="353"/>
    </location>
</feature>
<dbReference type="InterPro" id="IPR003148">
    <property type="entry name" value="RCK_N"/>
</dbReference>
<feature type="transmembrane region" description="Helical" evidence="11">
    <location>
        <begin position="87"/>
        <end position="111"/>
    </location>
</feature>
<keyword evidence="3" id="KW-0813">Transport</keyword>
<evidence type="ECO:0000256" key="9">
    <source>
        <dbReference type="ARBA" id="ARBA00023065"/>
    </source>
</evidence>
<keyword evidence="7" id="KW-0630">Potassium</keyword>
<evidence type="ECO:0000313" key="14">
    <source>
        <dbReference type="Proteomes" id="UP000630923"/>
    </source>
</evidence>
<dbReference type="Pfam" id="PF00999">
    <property type="entry name" value="Na_H_Exchanger"/>
    <property type="match status" value="1"/>
</dbReference>
<feature type="transmembrane region" description="Helical" evidence="11">
    <location>
        <begin position="148"/>
        <end position="172"/>
    </location>
</feature>
<keyword evidence="4" id="KW-0050">Antiport</keyword>
<dbReference type="InterPro" id="IPR006153">
    <property type="entry name" value="Cation/H_exchanger_TM"/>
</dbReference>
<dbReference type="PANTHER" id="PTHR46157">
    <property type="entry name" value="K(+) EFFLUX ANTIPORTER 3, CHLOROPLASTIC"/>
    <property type="match status" value="1"/>
</dbReference>
<evidence type="ECO:0000259" key="12">
    <source>
        <dbReference type="PROSITE" id="PS51201"/>
    </source>
</evidence>
<proteinExistence type="inferred from homology"/>
<dbReference type="NCBIfam" id="TIGR00932">
    <property type="entry name" value="2a37"/>
    <property type="match status" value="1"/>
</dbReference>
<dbReference type="PANTHER" id="PTHR46157:SF4">
    <property type="entry name" value="K(+) EFFLUX ANTIPORTER 3, CHLOROPLASTIC"/>
    <property type="match status" value="1"/>
</dbReference>
<reference evidence="13" key="2">
    <citation type="submission" date="2020-09" db="EMBL/GenBank/DDBJ databases">
        <authorList>
            <person name="Sun Q."/>
            <person name="Kim S."/>
        </authorList>
    </citation>
    <scope>NUCLEOTIDE SEQUENCE</scope>
    <source>
        <strain evidence="13">KCTC 42590</strain>
    </source>
</reference>
<keyword evidence="5" id="KW-0633">Potassium transport</keyword>